<keyword evidence="2" id="KW-1185">Reference proteome</keyword>
<sequence length="157" mass="16737">MWRGGLPNSAVCSIVSARKTKVERASTPVSCKQANLSKVTENSSAHSVAPSPLFQCQVLMVARCHAPKTPRSLLASSFCPVTGTSLGIGMALFIDTRDTLFPNIIDKCHAVEALGILNCLSVGNLDRLRFSFSAAPASAWGTCINPLPSYTWNLDKG</sequence>
<evidence type="ECO:0000313" key="1">
    <source>
        <dbReference type="EMBL" id="KAK9027581.1"/>
    </source>
</evidence>
<dbReference type="Proteomes" id="UP001396334">
    <property type="component" value="Unassembled WGS sequence"/>
</dbReference>
<accession>A0ABR2SQU1</accession>
<gene>
    <name evidence="1" type="ORF">V6N11_067409</name>
</gene>
<dbReference type="EMBL" id="JBBPBN010000012">
    <property type="protein sequence ID" value="KAK9027581.1"/>
    <property type="molecule type" value="Genomic_DNA"/>
</dbReference>
<organism evidence="1 2">
    <name type="scientific">Hibiscus sabdariffa</name>
    <name type="common">roselle</name>
    <dbReference type="NCBI Taxonomy" id="183260"/>
    <lineage>
        <taxon>Eukaryota</taxon>
        <taxon>Viridiplantae</taxon>
        <taxon>Streptophyta</taxon>
        <taxon>Embryophyta</taxon>
        <taxon>Tracheophyta</taxon>
        <taxon>Spermatophyta</taxon>
        <taxon>Magnoliopsida</taxon>
        <taxon>eudicotyledons</taxon>
        <taxon>Gunneridae</taxon>
        <taxon>Pentapetalae</taxon>
        <taxon>rosids</taxon>
        <taxon>malvids</taxon>
        <taxon>Malvales</taxon>
        <taxon>Malvaceae</taxon>
        <taxon>Malvoideae</taxon>
        <taxon>Hibiscus</taxon>
    </lineage>
</organism>
<protein>
    <submittedName>
        <fullName evidence="1">Uncharacterized protein</fullName>
    </submittedName>
</protein>
<name>A0ABR2SQU1_9ROSI</name>
<evidence type="ECO:0000313" key="2">
    <source>
        <dbReference type="Proteomes" id="UP001396334"/>
    </source>
</evidence>
<proteinExistence type="predicted"/>
<reference evidence="1 2" key="1">
    <citation type="journal article" date="2024" name="G3 (Bethesda)">
        <title>Genome assembly of Hibiscus sabdariffa L. provides insights into metabolisms of medicinal natural products.</title>
        <authorList>
            <person name="Kim T."/>
        </authorList>
    </citation>
    <scope>NUCLEOTIDE SEQUENCE [LARGE SCALE GENOMIC DNA]</scope>
    <source>
        <strain evidence="1">TK-2024</strain>
        <tissue evidence="1">Old leaves</tissue>
    </source>
</reference>
<comment type="caution">
    <text evidence="1">The sequence shown here is derived from an EMBL/GenBank/DDBJ whole genome shotgun (WGS) entry which is preliminary data.</text>
</comment>